<proteinExistence type="predicted"/>
<gene>
    <name evidence="1" type="ORF">Cgig2_007484</name>
</gene>
<name>A0A9Q1K715_9CARY</name>
<comment type="caution">
    <text evidence="1">The sequence shown here is derived from an EMBL/GenBank/DDBJ whole genome shotgun (WGS) entry which is preliminary data.</text>
</comment>
<organism evidence="1 2">
    <name type="scientific">Carnegiea gigantea</name>
    <dbReference type="NCBI Taxonomy" id="171969"/>
    <lineage>
        <taxon>Eukaryota</taxon>
        <taxon>Viridiplantae</taxon>
        <taxon>Streptophyta</taxon>
        <taxon>Embryophyta</taxon>
        <taxon>Tracheophyta</taxon>
        <taxon>Spermatophyta</taxon>
        <taxon>Magnoliopsida</taxon>
        <taxon>eudicotyledons</taxon>
        <taxon>Gunneridae</taxon>
        <taxon>Pentapetalae</taxon>
        <taxon>Caryophyllales</taxon>
        <taxon>Cactineae</taxon>
        <taxon>Cactaceae</taxon>
        <taxon>Cactoideae</taxon>
        <taxon>Echinocereeae</taxon>
        <taxon>Carnegiea</taxon>
    </lineage>
</organism>
<evidence type="ECO:0000313" key="1">
    <source>
        <dbReference type="EMBL" id="KAJ8437507.1"/>
    </source>
</evidence>
<dbReference type="AlphaFoldDB" id="A0A9Q1K715"/>
<dbReference type="EMBL" id="JAKOGI010000297">
    <property type="protein sequence ID" value="KAJ8437507.1"/>
    <property type="molecule type" value="Genomic_DNA"/>
</dbReference>
<sequence>MVEELVNVPSEDELCEECPDVGSCEPDQEECALGPQLVWGLHAGGRLRLCHPTDLEVGHLVSNCDLSRVCYLHLRTKNAWGGGILAAGPRGRARLKKGNGIGNLFWLPTLILSGDDSLHPAINKGRKARELRVPTLHLGASLPLTDVPTRRAR</sequence>
<evidence type="ECO:0000313" key="2">
    <source>
        <dbReference type="Proteomes" id="UP001153076"/>
    </source>
</evidence>
<dbReference type="Proteomes" id="UP001153076">
    <property type="component" value="Unassembled WGS sequence"/>
</dbReference>
<reference evidence="1" key="1">
    <citation type="submission" date="2022-04" db="EMBL/GenBank/DDBJ databases">
        <title>Carnegiea gigantea Genome sequencing and assembly v2.</title>
        <authorList>
            <person name="Copetti D."/>
            <person name="Sanderson M.J."/>
            <person name="Burquez A."/>
            <person name="Wojciechowski M.F."/>
        </authorList>
    </citation>
    <scope>NUCLEOTIDE SEQUENCE</scope>
    <source>
        <strain evidence="1">SGP5-SGP5p</strain>
        <tissue evidence="1">Aerial part</tissue>
    </source>
</reference>
<accession>A0A9Q1K715</accession>
<protein>
    <submittedName>
        <fullName evidence="1">Uncharacterized protein</fullName>
    </submittedName>
</protein>
<keyword evidence="2" id="KW-1185">Reference proteome</keyword>